<accession>A0AAV6RE10</accession>
<comment type="caution">
    <text evidence="2">The sequence shown here is derived from an EMBL/GenBank/DDBJ whole genome shotgun (WGS) entry which is preliminary data.</text>
</comment>
<dbReference type="GO" id="GO:0005248">
    <property type="term" value="F:voltage-gated sodium channel activity"/>
    <property type="evidence" value="ECO:0007669"/>
    <property type="project" value="TreeGrafter"/>
</dbReference>
<organism evidence="2 3">
    <name type="scientific">Solea senegalensis</name>
    <name type="common">Senegalese sole</name>
    <dbReference type="NCBI Taxonomy" id="28829"/>
    <lineage>
        <taxon>Eukaryota</taxon>
        <taxon>Metazoa</taxon>
        <taxon>Chordata</taxon>
        <taxon>Craniata</taxon>
        <taxon>Vertebrata</taxon>
        <taxon>Euteleostomi</taxon>
        <taxon>Actinopterygii</taxon>
        <taxon>Neopterygii</taxon>
        <taxon>Teleostei</taxon>
        <taxon>Neoteleostei</taxon>
        <taxon>Acanthomorphata</taxon>
        <taxon>Carangaria</taxon>
        <taxon>Pleuronectiformes</taxon>
        <taxon>Pleuronectoidei</taxon>
        <taxon>Soleidae</taxon>
        <taxon>Solea</taxon>
    </lineage>
</organism>
<feature type="region of interest" description="Disordered" evidence="1">
    <location>
        <begin position="25"/>
        <end position="57"/>
    </location>
</feature>
<dbReference type="PANTHER" id="PTHR10037:SF278">
    <property type="entry name" value="SODIUM CHANNEL PROTEIN TYPE 2 SUBUNIT ALPHA"/>
    <property type="match status" value="1"/>
</dbReference>
<dbReference type="EMBL" id="JAGKHQ010000012">
    <property type="protein sequence ID" value="KAG7503418.1"/>
    <property type="molecule type" value="Genomic_DNA"/>
</dbReference>
<dbReference type="AlphaFoldDB" id="A0AAV6RE10"/>
<sequence length="135" mass="15339">MAQLVPPGPDSFRPFTRESLNAIERRIAQENAKKPKGEKKKRNDENVPKASRDLGTGKSLPLLYRDIPKGMVSTPLEDLDPFYSNQKTFIVLNKGKTIYRFNAAPALYLLSPFNPLRKISIKILVHSYPFVEILI</sequence>
<dbReference type="Proteomes" id="UP000693946">
    <property type="component" value="Linkage Group LG2"/>
</dbReference>
<reference evidence="2 3" key="1">
    <citation type="journal article" date="2021" name="Sci. Rep.">
        <title>Chromosome anchoring in Senegalese sole (Solea senegalensis) reveals sex-associated markers and genome rearrangements in flatfish.</title>
        <authorList>
            <person name="Guerrero-Cozar I."/>
            <person name="Gomez-Garrido J."/>
            <person name="Berbel C."/>
            <person name="Martinez-Blanch J.F."/>
            <person name="Alioto T."/>
            <person name="Claros M.G."/>
            <person name="Gagnaire P.A."/>
            <person name="Manchado M."/>
        </authorList>
    </citation>
    <scope>NUCLEOTIDE SEQUENCE [LARGE SCALE GENOMIC DNA]</scope>
    <source>
        <strain evidence="2">Sse05_10M</strain>
    </source>
</reference>
<protein>
    <submittedName>
        <fullName evidence="2">Uncharacterized protein</fullName>
    </submittedName>
</protein>
<keyword evidence="3" id="KW-1185">Reference proteome</keyword>
<evidence type="ECO:0000313" key="3">
    <source>
        <dbReference type="Proteomes" id="UP000693946"/>
    </source>
</evidence>
<gene>
    <name evidence="2" type="ORF">JOB18_038223</name>
</gene>
<dbReference type="PANTHER" id="PTHR10037">
    <property type="entry name" value="VOLTAGE-GATED CATION CHANNEL CALCIUM AND SODIUM"/>
    <property type="match status" value="1"/>
</dbReference>
<dbReference type="GO" id="GO:0086010">
    <property type="term" value="P:membrane depolarization during action potential"/>
    <property type="evidence" value="ECO:0007669"/>
    <property type="project" value="TreeGrafter"/>
</dbReference>
<dbReference type="InterPro" id="IPR043203">
    <property type="entry name" value="VGCC_Ca_Na"/>
</dbReference>
<evidence type="ECO:0000256" key="1">
    <source>
        <dbReference type="SAM" id="MobiDB-lite"/>
    </source>
</evidence>
<proteinExistence type="predicted"/>
<feature type="compositionally biased region" description="Basic and acidic residues" evidence="1">
    <location>
        <begin position="25"/>
        <end position="52"/>
    </location>
</feature>
<dbReference type="GO" id="GO:0019228">
    <property type="term" value="P:neuronal action potential"/>
    <property type="evidence" value="ECO:0007669"/>
    <property type="project" value="TreeGrafter"/>
</dbReference>
<name>A0AAV6RE10_SOLSE</name>
<dbReference type="GO" id="GO:0001518">
    <property type="term" value="C:voltage-gated sodium channel complex"/>
    <property type="evidence" value="ECO:0007669"/>
    <property type="project" value="TreeGrafter"/>
</dbReference>
<evidence type="ECO:0000313" key="2">
    <source>
        <dbReference type="EMBL" id="KAG7503418.1"/>
    </source>
</evidence>